<dbReference type="EMBL" id="CM029042">
    <property type="protein sequence ID" value="KAG2619638.1"/>
    <property type="molecule type" value="Genomic_DNA"/>
</dbReference>
<accession>A0A8T0UC12</accession>
<evidence type="ECO:0000313" key="4">
    <source>
        <dbReference type="Proteomes" id="UP000823388"/>
    </source>
</evidence>
<feature type="compositionally biased region" description="Polar residues" evidence="1">
    <location>
        <begin position="328"/>
        <end position="338"/>
    </location>
</feature>
<dbReference type="Pfam" id="PF26133">
    <property type="entry name" value="DUF8039"/>
    <property type="match status" value="1"/>
</dbReference>
<feature type="domain" description="DUF8039" evidence="2">
    <location>
        <begin position="385"/>
        <end position="433"/>
    </location>
</feature>
<dbReference type="PANTHER" id="PTHR33018:SF34">
    <property type="entry name" value="OS02G0472350 PROTEIN"/>
    <property type="match status" value="1"/>
</dbReference>
<sequence length="537" mass="60708">MWYCGVYPSRTQTKWPEDKVTATGLDEQGWPTPDAARERFVLVCGLIARERVSINVKVEDLKPETRRDLFTVLEEKLEYPANLSTVARDKAIKSAMKEIALLKRRFKAHLRADFVRQDELPFEKHPFLKPEDWEQFVETTRSPLFEHVSQEMKEKRAKHNKPHKMERKGYYDKRKEWELEDEKLAAEGKENPWEQNPGRSMPYLRARSGPTTSASGDITFTSPLVADIADKVKKIAAQASDGSFTGVRENDVLTEALENPEHRGRVRGVSSSLGWGKGFGPECAEMYRKKKKRRSDADKEEIVGEAINRVMELLRVAGVPIPDGLCLTQSVQNRSSDNTSEEDVPINKRQNDGPPQPDTIDLLTEPTKCSLLDGNECDMELALGTNGYVVVQPTYVWPNTRHIKLPIPVDDEISTLADSLLQRIQWPRQRILIPPRSRDPNSAAPSAANMSLKIWKLALFGLWLIQSTTLSAGPSCQALHAYIMKQSGNGAIDISAKVAASYFHTEDDLKLAVGFNDLYDLYNLDSLDMSLLRCWTL</sequence>
<gene>
    <name evidence="3" type="ORF">PVAP13_3NG119201</name>
</gene>
<protein>
    <recommendedName>
        <fullName evidence="2">DUF8039 domain-containing protein</fullName>
    </recommendedName>
</protein>
<dbReference type="AlphaFoldDB" id="A0A8T0UC12"/>
<dbReference type="InterPro" id="IPR058352">
    <property type="entry name" value="DUF8039"/>
</dbReference>
<evidence type="ECO:0000313" key="3">
    <source>
        <dbReference type="EMBL" id="KAG2619638.1"/>
    </source>
</evidence>
<reference evidence="3" key="1">
    <citation type="submission" date="2020-05" db="EMBL/GenBank/DDBJ databases">
        <title>WGS assembly of Panicum virgatum.</title>
        <authorList>
            <person name="Lovell J.T."/>
            <person name="Jenkins J."/>
            <person name="Shu S."/>
            <person name="Juenger T.E."/>
            <person name="Schmutz J."/>
        </authorList>
    </citation>
    <scope>NUCLEOTIDE SEQUENCE</scope>
    <source>
        <strain evidence="3">AP13</strain>
    </source>
</reference>
<dbReference type="PANTHER" id="PTHR33018">
    <property type="entry name" value="OS10G0338966 PROTEIN-RELATED"/>
    <property type="match status" value="1"/>
</dbReference>
<name>A0A8T0UC12_PANVG</name>
<comment type="caution">
    <text evidence="3">The sequence shown here is derived from an EMBL/GenBank/DDBJ whole genome shotgun (WGS) entry which is preliminary data.</text>
</comment>
<proteinExistence type="predicted"/>
<evidence type="ECO:0000256" key="1">
    <source>
        <dbReference type="SAM" id="MobiDB-lite"/>
    </source>
</evidence>
<feature type="region of interest" description="Disordered" evidence="1">
    <location>
        <begin position="328"/>
        <end position="359"/>
    </location>
</feature>
<dbReference type="Proteomes" id="UP000823388">
    <property type="component" value="Chromosome 3N"/>
</dbReference>
<evidence type="ECO:0000259" key="2">
    <source>
        <dbReference type="Pfam" id="PF26133"/>
    </source>
</evidence>
<organism evidence="3 4">
    <name type="scientific">Panicum virgatum</name>
    <name type="common">Blackwell switchgrass</name>
    <dbReference type="NCBI Taxonomy" id="38727"/>
    <lineage>
        <taxon>Eukaryota</taxon>
        <taxon>Viridiplantae</taxon>
        <taxon>Streptophyta</taxon>
        <taxon>Embryophyta</taxon>
        <taxon>Tracheophyta</taxon>
        <taxon>Spermatophyta</taxon>
        <taxon>Magnoliopsida</taxon>
        <taxon>Liliopsida</taxon>
        <taxon>Poales</taxon>
        <taxon>Poaceae</taxon>
        <taxon>PACMAD clade</taxon>
        <taxon>Panicoideae</taxon>
        <taxon>Panicodae</taxon>
        <taxon>Paniceae</taxon>
        <taxon>Panicinae</taxon>
        <taxon>Panicum</taxon>
        <taxon>Panicum sect. Hiantes</taxon>
    </lineage>
</organism>
<keyword evidence="4" id="KW-1185">Reference proteome</keyword>